<comment type="caution">
    <text evidence="10">The sequence shown here is derived from an EMBL/GenBank/DDBJ whole genome shotgun (WGS) entry which is preliminary data.</text>
</comment>
<feature type="transmembrane region" description="Helical" evidence="7">
    <location>
        <begin position="191"/>
        <end position="210"/>
    </location>
</feature>
<feature type="region of interest" description="Disordered" evidence="8">
    <location>
        <begin position="358"/>
        <end position="387"/>
    </location>
</feature>
<dbReference type="PROSITE" id="PS50928">
    <property type="entry name" value="ABC_TM1"/>
    <property type="match status" value="1"/>
</dbReference>
<evidence type="ECO:0000256" key="8">
    <source>
        <dbReference type="SAM" id="MobiDB-lite"/>
    </source>
</evidence>
<evidence type="ECO:0000256" key="2">
    <source>
        <dbReference type="ARBA" id="ARBA00022448"/>
    </source>
</evidence>
<evidence type="ECO:0000256" key="3">
    <source>
        <dbReference type="ARBA" id="ARBA00022475"/>
    </source>
</evidence>
<comment type="subcellular location">
    <subcellularLocation>
        <location evidence="1 7">Cell membrane</location>
        <topology evidence="1 7">Multi-pass membrane protein</topology>
    </subcellularLocation>
</comment>
<dbReference type="InterPro" id="IPR050366">
    <property type="entry name" value="BP-dependent_transpt_permease"/>
</dbReference>
<dbReference type="InterPro" id="IPR035906">
    <property type="entry name" value="MetI-like_sf"/>
</dbReference>
<dbReference type="RefSeq" id="WP_345476191.1">
    <property type="nucleotide sequence ID" value="NZ_BAABLW010000001.1"/>
</dbReference>
<keyword evidence="6 7" id="KW-0472">Membrane</keyword>
<feature type="transmembrane region" description="Helical" evidence="7">
    <location>
        <begin position="245"/>
        <end position="263"/>
    </location>
</feature>
<dbReference type="PANTHER" id="PTHR43386:SF1">
    <property type="entry name" value="D,D-DIPEPTIDE TRANSPORT SYSTEM PERMEASE PROTEIN DDPC-RELATED"/>
    <property type="match status" value="1"/>
</dbReference>
<dbReference type="InterPro" id="IPR025966">
    <property type="entry name" value="OppC_N"/>
</dbReference>
<feature type="transmembrane region" description="Helical" evidence="7">
    <location>
        <begin position="129"/>
        <end position="152"/>
    </location>
</feature>
<evidence type="ECO:0000313" key="10">
    <source>
        <dbReference type="EMBL" id="GAA4910787.1"/>
    </source>
</evidence>
<keyword evidence="5 7" id="KW-1133">Transmembrane helix</keyword>
<dbReference type="EMBL" id="BAABLW010000001">
    <property type="protein sequence ID" value="GAA4910787.1"/>
    <property type="molecule type" value="Genomic_DNA"/>
</dbReference>
<evidence type="ECO:0000313" key="11">
    <source>
        <dbReference type="Proteomes" id="UP001500368"/>
    </source>
</evidence>
<keyword evidence="2 7" id="KW-0813">Transport</keyword>
<keyword evidence="4 7" id="KW-0812">Transmembrane</keyword>
<feature type="transmembrane region" description="Helical" evidence="7">
    <location>
        <begin position="164"/>
        <end position="185"/>
    </location>
</feature>
<gene>
    <name evidence="10" type="ORF">GCM10025790_01140</name>
</gene>
<dbReference type="Gene3D" id="1.10.3720.10">
    <property type="entry name" value="MetI-like"/>
    <property type="match status" value="1"/>
</dbReference>
<evidence type="ECO:0000259" key="9">
    <source>
        <dbReference type="PROSITE" id="PS50928"/>
    </source>
</evidence>
<feature type="domain" description="ABC transmembrane type-1" evidence="9">
    <location>
        <begin position="125"/>
        <end position="317"/>
    </location>
</feature>
<accession>A0ABP9FQ89</accession>
<evidence type="ECO:0000256" key="5">
    <source>
        <dbReference type="ARBA" id="ARBA00022989"/>
    </source>
</evidence>
<reference evidence="11" key="1">
    <citation type="journal article" date="2019" name="Int. J. Syst. Evol. Microbiol.">
        <title>The Global Catalogue of Microorganisms (GCM) 10K type strain sequencing project: providing services to taxonomists for standard genome sequencing and annotation.</title>
        <authorList>
            <consortium name="The Broad Institute Genomics Platform"/>
            <consortium name="The Broad Institute Genome Sequencing Center for Infectious Disease"/>
            <person name="Wu L."/>
            <person name="Ma J."/>
        </authorList>
    </citation>
    <scope>NUCLEOTIDE SEQUENCE [LARGE SCALE GENOMIC DNA]</scope>
    <source>
        <strain evidence="11">JCM 19129</strain>
    </source>
</reference>
<keyword evidence="3" id="KW-1003">Cell membrane</keyword>
<dbReference type="PANTHER" id="PTHR43386">
    <property type="entry name" value="OLIGOPEPTIDE TRANSPORT SYSTEM PERMEASE PROTEIN APPC"/>
    <property type="match status" value="1"/>
</dbReference>
<feature type="transmembrane region" description="Helical" evidence="7">
    <location>
        <begin position="51"/>
        <end position="74"/>
    </location>
</feature>
<evidence type="ECO:0000256" key="1">
    <source>
        <dbReference type="ARBA" id="ARBA00004651"/>
    </source>
</evidence>
<sequence length="387" mass="41998">MSNDKTSEPDNELQQQMVDLAEVEDSRLQEGGRSYSQGQLIRRRFFSHKPAMISLVALIAVIVLAFSSIGFGILPGWWDKHHQATGSIIDGGRPMMFQDGNFLGEHPFGQENVGRDYFAMVMRGTQQSLIVAFVAALVSSVIGIVLGAIAGYFRGIVESIIMRFTDFVIVVPTLVFAAILGQMVAGLPGGVFPFAVALGCITWAGMCRLVRAEVLSIREKEYVSAAISMGASPARIIAKHMIPNSIGVIIVNATFAFAGAIIMESTLSYLGMGVQRPEVSLGLLIDQYQNAFTTRSWLFWFPGAFIIVIALAGNFIGDGLRDAFDPRQRRTGDARPTLGSVLGLRGVQRLFRSQEVGQNAAGNSGGAQLPAGQNDPHGNPMRFWRKK</sequence>
<evidence type="ECO:0000256" key="6">
    <source>
        <dbReference type="ARBA" id="ARBA00023136"/>
    </source>
</evidence>
<proteinExistence type="inferred from homology"/>
<evidence type="ECO:0000256" key="4">
    <source>
        <dbReference type="ARBA" id="ARBA00022692"/>
    </source>
</evidence>
<keyword evidence="11" id="KW-1185">Reference proteome</keyword>
<feature type="compositionally biased region" description="Low complexity" evidence="8">
    <location>
        <begin position="358"/>
        <end position="368"/>
    </location>
</feature>
<dbReference type="InterPro" id="IPR000515">
    <property type="entry name" value="MetI-like"/>
</dbReference>
<dbReference type="Pfam" id="PF00528">
    <property type="entry name" value="BPD_transp_1"/>
    <property type="match status" value="1"/>
</dbReference>
<dbReference type="Pfam" id="PF12911">
    <property type="entry name" value="OppC_N"/>
    <property type="match status" value="1"/>
</dbReference>
<name>A0ABP9FQ89_9MICC</name>
<comment type="similarity">
    <text evidence="7">Belongs to the binding-protein-dependent transport system permease family.</text>
</comment>
<protein>
    <submittedName>
        <fullName evidence="10">ABC transporter permease</fullName>
    </submittedName>
</protein>
<organism evidence="10 11">
    <name type="scientific">Nesterenkonia rhizosphaerae</name>
    <dbReference type="NCBI Taxonomy" id="1348272"/>
    <lineage>
        <taxon>Bacteria</taxon>
        <taxon>Bacillati</taxon>
        <taxon>Actinomycetota</taxon>
        <taxon>Actinomycetes</taxon>
        <taxon>Micrococcales</taxon>
        <taxon>Micrococcaceae</taxon>
        <taxon>Nesterenkonia</taxon>
    </lineage>
</organism>
<feature type="transmembrane region" description="Helical" evidence="7">
    <location>
        <begin position="297"/>
        <end position="320"/>
    </location>
</feature>
<evidence type="ECO:0000256" key="7">
    <source>
        <dbReference type="RuleBase" id="RU363032"/>
    </source>
</evidence>
<dbReference type="Proteomes" id="UP001500368">
    <property type="component" value="Unassembled WGS sequence"/>
</dbReference>
<dbReference type="SUPFAM" id="SSF161098">
    <property type="entry name" value="MetI-like"/>
    <property type="match status" value="1"/>
</dbReference>
<dbReference type="CDD" id="cd06261">
    <property type="entry name" value="TM_PBP2"/>
    <property type="match status" value="1"/>
</dbReference>